<comment type="caution">
    <text evidence="1">The sequence shown here is derived from an EMBL/GenBank/DDBJ whole genome shotgun (WGS) entry which is preliminary data.</text>
</comment>
<accession>A0A9W8GCB2</accession>
<dbReference type="AlphaFoldDB" id="A0A9W8GCB2"/>
<organism evidence="1 2">
    <name type="scientific">Coemansia spiralis</name>
    <dbReference type="NCBI Taxonomy" id="417178"/>
    <lineage>
        <taxon>Eukaryota</taxon>
        <taxon>Fungi</taxon>
        <taxon>Fungi incertae sedis</taxon>
        <taxon>Zoopagomycota</taxon>
        <taxon>Kickxellomycotina</taxon>
        <taxon>Kickxellomycetes</taxon>
        <taxon>Kickxellales</taxon>
        <taxon>Kickxellaceae</taxon>
        <taxon>Coemansia</taxon>
    </lineage>
</organism>
<dbReference type="InterPro" id="IPR018606">
    <property type="entry name" value="Arb1"/>
</dbReference>
<dbReference type="GO" id="GO:0031047">
    <property type="term" value="P:regulatory ncRNA-mediated gene silencing"/>
    <property type="evidence" value="ECO:0007669"/>
    <property type="project" value="InterPro"/>
</dbReference>
<evidence type="ECO:0000313" key="1">
    <source>
        <dbReference type="EMBL" id="KAJ2680452.1"/>
    </source>
</evidence>
<dbReference type="GO" id="GO:0033167">
    <property type="term" value="C:ARC complex"/>
    <property type="evidence" value="ECO:0007669"/>
    <property type="project" value="InterPro"/>
</dbReference>
<dbReference type="OrthoDB" id="435402at2759"/>
<evidence type="ECO:0000313" key="2">
    <source>
        <dbReference type="Proteomes" id="UP001151518"/>
    </source>
</evidence>
<reference evidence="1" key="1">
    <citation type="submission" date="2022-07" db="EMBL/GenBank/DDBJ databases">
        <title>Phylogenomic reconstructions and comparative analyses of Kickxellomycotina fungi.</title>
        <authorList>
            <person name="Reynolds N.K."/>
            <person name="Stajich J.E."/>
            <person name="Barry K."/>
            <person name="Grigoriev I.V."/>
            <person name="Crous P."/>
            <person name="Smith M.E."/>
        </authorList>
    </citation>
    <scope>NUCLEOTIDE SEQUENCE</scope>
    <source>
        <strain evidence="1">NRRL 3115</strain>
    </source>
</reference>
<dbReference type="Pfam" id="PF09692">
    <property type="entry name" value="Arb1"/>
    <property type="match status" value="1"/>
</dbReference>
<protein>
    <submittedName>
        <fullName evidence="1">Uncharacterized protein</fullName>
    </submittedName>
</protein>
<gene>
    <name evidence="1" type="ORF">GGI25_000744</name>
</gene>
<name>A0A9W8GCB2_9FUNG</name>
<dbReference type="EMBL" id="JANBTW010000005">
    <property type="protein sequence ID" value="KAJ2680452.1"/>
    <property type="molecule type" value="Genomic_DNA"/>
</dbReference>
<sequence length="369" mass="41488">MDSSETTEKRIRFPVDLGSESTIEPLNEPLLLRLDMATYAFYRSLSDDDLRAKKMMELVSQVANVNVLVRLVNKKELRNFKVHGQEKLTREIMIKYNERERQLLQSGTWDINWGLRWLLSYLALVESPVLGITNAKCMLSVVDQWIDALGEANISEVVSQLPALKQTIAIARDELIASLHTSQQLSGKFNTSCSLLFAGELKETYIDLHMPKWALADQSMIAEPQSSSGAYKPTNNQLSLAEAWECVASVFESTDLNQVACVRSMACDLRIKEIATTVYVDCINTGDCNSAKQTTAPFYKVTVCVFDRQTMADQGELLTLLFESNIVANLRVGFILEATLHTLDNGYHYIDAVTMVWPSYTPLDYVDSV</sequence>
<dbReference type="Proteomes" id="UP001151518">
    <property type="component" value="Unassembled WGS sequence"/>
</dbReference>
<proteinExistence type="predicted"/>